<dbReference type="Gene3D" id="3.40.50.10320">
    <property type="entry name" value="LmbE-like"/>
    <property type="match status" value="1"/>
</dbReference>
<proteinExistence type="predicted"/>
<dbReference type="InterPro" id="IPR003737">
    <property type="entry name" value="GlcNAc_PI_deacetylase-related"/>
</dbReference>
<keyword evidence="3" id="KW-1185">Reference proteome</keyword>
<dbReference type="SUPFAM" id="SSF102588">
    <property type="entry name" value="LmbE-like"/>
    <property type="match status" value="1"/>
</dbReference>
<protein>
    <submittedName>
        <fullName evidence="2">PIG-L family deacetylase</fullName>
    </submittedName>
</protein>
<dbReference type="InterPro" id="IPR024078">
    <property type="entry name" value="LmbE-like_dom_sf"/>
</dbReference>
<dbReference type="Pfam" id="PF02585">
    <property type="entry name" value="PIG-L"/>
    <property type="match status" value="1"/>
</dbReference>
<sequence>MTQQKRVERSMAGNAPWLVLSPHLDDAVLSCGALLEAQAQKRTIVVATVFTEEGSPPHTRAARSFLSQCCITDAGELFEARKAEDRAVLAAMGVQYLHLGEVDALFRKREPLRHRRPFLKQGLVDKVWSKLPPELTHRYPTYRFDIALGRVAPGDQALIGKLRDKVAGLMASTQAELLFCPVGVGRHVDHLITREAAAGHPDNVVLYSDFPYNVATPPDAALLERQGYRSWTWEAGAASKLSRIREYATQADALFPSGVIPVKGETYFAAD</sequence>
<gene>
    <name evidence="2" type="ORF">NL394_06755</name>
</gene>
<keyword evidence="1" id="KW-0862">Zinc</keyword>
<organism evidence="2 3">
    <name type="scientific">Paenarthrobacter ureafaciens</name>
    <dbReference type="NCBI Taxonomy" id="37931"/>
    <lineage>
        <taxon>Bacteria</taxon>
        <taxon>Bacillati</taxon>
        <taxon>Actinomycetota</taxon>
        <taxon>Actinomycetes</taxon>
        <taxon>Micrococcales</taxon>
        <taxon>Micrococcaceae</taxon>
        <taxon>Paenarthrobacter</taxon>
    </lineage>
</organism>
<dbReference type="RefSeq" id="WP_241650943.1">
    <property type="nucleotide sequence ID" value="NZ_CP043010.1"/>
</dbReference>
<accession>A0AAX3EL96</accession>
<evidence type="ECO:0000256" key="1">
    <source>
        <dbReference type="ARBA" id="ARBA00022833"/>
    </source>
</evidence>
<name>A0AAX3EL96_PAEUR</name>
<evidence type="ECO:0000313" key="3">
    <source>
        <dbReference type="Proteomes" id="UP001163293"/>
    </source>
</evidence>
<reference evidence="2" key="1">
    <citation type="submission" date="2022-07" db="EMBL/GenBank/DDBJ databases">
        <authorList>
            <person name="Wu T."/>
        </authorList>
    </citation>
    <scope>NUCLEOTIDE SEQUENCE</scope>
    <source>
        <strain evidence="2">SD-1</strain>
    </source>
</reference>
<evidence type="ECO:0000313" key="2">
    <source>
        <dbReference type="EMBL" id="UYV98901.1"/>
    </source>
</evidence>
<dbReference type="AlphaFoldDB" id="A0AAX3EL96"/>
<dbReference type="Proteomes" id="UP001163293">
    <property type="component" value="Chromosome"/>
</dbReference>
<dbReference type="GO" id="GO:0016137">
    <property type="term" value="P:glycoside metabolic process"/>
    <property type="evidence" value="ECO:0007669"/>
    <property type="project" value="UniProtKB-ARBA"/>
</dbReference>
<dbReference type="EMBL" id="CP101185">
    <property type="protein sequence ID" value="UYV98901.1"/>
    <property type="molecule type" value="Genomic_DNA"/>
</dbReference>